<name>A0ABN3CEQ3_9ACTN</name>
<gene>
    <name evidence="2" type="ORF">GCM10009850_033210</name>
</gene>
<keyword evidence="1" id="KW-0812">Transmembrane</keyword>
<feature type="transmembrane region" description="Helical" evidence="1">
    <location>
        <begin position="387"/>
        <end position="411"/>
    </location>
</feature>
<feature type="transmembrane region" description="Helical" evidence="1">
    <location>
        <begin position="6"/>
        <end position="32"/>
    </location>
</feature>
<feature type="transmembrane region" description="Helical" evidence="1">
    <location>
        <begin position="132"/>
        <end position="154"/>
    </location>
</feature>
<keyword evidence="3" id="KW-1185">Reference proteome</keyword>
<evidence type="ECO:0000313" key="2">
    <source>
        <dbReference type="EMBL" id="GAA2207863.1"/>
    </source>
</evidence>
<evidence type="ECO:0000313" key="3">
    <source>
        <dbReference type="Proteomes" id="UP001499843"/>
    </source>
</evidence>
<keyword evidence="1" id="KW-1133">Transmembrane helix</keyword>
<keyword evidence="1" id="KW-0472">Membrane</keyword>
<feature type="transmembrane region" description="Helical" evidence="1">
    <location>
        <begin position="431"/>
        <end position="452"/>
    </location>
</feature>
<dbReference type="EMBL" id="BAAAQX010000007">
    <property type="protein sequence ID" value="GAA2207863.1"/>
    <property type="molecule type" value="Genomic_DNA"/>
</dbReference>
<evidence type="ECO:0000256" key="1">
    <source>
        <dbReference type="SAM" id="Phobius"/>
    </source>
</evidence>
<sequence>MPDIAFLLFFVVIYGVPVMLVCCATVLAALAAPRGRHGDVWAGYLSRGASVAGMGLVGMGIAAWNTFEDGAYDDFGSAMTELAAFFSASVFLLGLGPAVPWLLGVLGRGSARLPGPLRPAARHLADDRTRTAPAVAATMVATAVTVALVIVAYAQTAQDRANHEPLAQPGALVVNFSPEQAAAAEAAVRQELPGVPLARGHEVGSSGYLNVSESDDTAYIGDRALLRYLTGNPSAPHDPGTAVVVAAEPLSGHTVQLWHGLTGPDGSKVRSIQATHAEPVPGGLERVFVPMESVQGLGLRLDVVALIVDPSLHRASEADRDRIAARLGDDAGVYLEQGYRSTDNWRYLAGIVALIALGGALVATARSRRPRVLRRLGSPRLLTACRAALAAACGTVPGVVAGCVAGLLLAWPATATVGWDVVPRVPFETPWGMIGLLTVAVPALAALAGLSLGGGRTSAH</sequence>
<protein>
    <recommendedName>
        <fullName evidence="4">FtsX-like permease family protein</fullName>
    </recommendedName>
</protein>
<feature type="transmembrane region" description="Helical" evidence="1">
    <location>
        <begin position="84"/>
        <end position="111"/>
    </location>
</feature>
<feature type="transmembrane region" description="Helical" evidence="1">
    <location>
        <begin position="345"/>
        <end position="366"/>
    </location>
</feature>
<reference evidence="2 3" key="1">
    <citation type="journal article" date="2019" name="Int. J. Syst. Evol. Microbiol.">
        <title>The Global Catalogue of Microorganisms (GCM) 10K type strain sequencing project: providing services to taxonomists for standard genome sequencing and annotation.</title>
        <authorList>
            <consortium name="The Broad Institute Genomics Platform"/>
            <consortium name="The Broad Institute Genome Sequencing Center for Infectious Disease"/>
            <person name="Wu L."/>
            <person name="Ma J."/>
        </authorList>
    </citation>
    <scope>NUCLEOTIDE SEQUENCE [LARGE SCALE GENOMIC DNA]</scope>
    <source>
        <strain evidence="2 3">JCM 16114</strain>
    </source>
</reference>
<dbReference type="Proteomes" id="UP001499843">
    <property type="component" value="Unassembled WGS sequence"/>
</dbReference>
<evidence type="ECO:0008006" key="4">
    <source>
        <dbReference type="Google" id="ProtNLM"/>
    </source>
</evidence>
<dbReference type="RefSeq" id="WP_344475436.1">
    <property type="nucleotide sequence ID" value="NZ_BAAAQX010000007.1"/>
</dbReference>
<proteinExistence type="predicted"/>
<accession>A0ABN3CEQ3</accession>
<comment type="caution">
    <text evidence="2">The sequence shown here is derived from an EMBL/GenBank/DDBJ whole genome shotgun (WGS) entry which is preliminary data.</text>
</comment>
<feature type="transmembrane region" description="Helical" evidence="1">
    <location>
        <begin position="44"/>
        <end position="64"/>
    </location>
</feature>
<organism evidence="2 3">
    <name type="scientific">Nonomuraea monospora</name>
    <dbReference type="NCBI Taxonomy" id="568818"/>
    <lineage>
        <taxon>Bacteria</taxon>
        <taxon>Bacillati</taxon>
        <taxon>Actinomycetota</taxon>
        <taxon>Actinomycetes</taxon>
        <taxon>Streptosporangiales</taxon>
        <taxon>Streptosporangiaceae</taxon>
        <taxon>Nonomuraea</taxon>
    </lineage>
</organism>